<gene>
    <name evidence="8" type="ORF">ACFYXI_06475</name>
</gene>
<keyword evidence="5 6" id="KW-0472">Membrane</keyword>
<organism evidence="8 9">
    <name type="scientific">Microtetraspora malaysiensis</name>
    <dbReference type="NCBI Taxonomy" id="161358"/>
    <lineage>
        <taxon>Bacteria</taxon>
        <taxon>Bacillati</taxon>
        <taxon>Actinomycetota</taxon>
        <taxon>Actinomycetes</taxon>
        <taxon>Streptosporangiales</taxon>
        <taxon>Streptosporangiaceae</taxon>
        <taxon>Microtetraspora</taxon>
    </lineage>
</organism>
<evidence type="ECO:0000256" key="6">
    <source>
        <dbReference type="SAM" id="Phobius"/>
    </source>
</evidence>
<keyword evidence="2" id="KW-1003">Cell membrane</keyword>
<evidence type="ECO:0000256" key="4">
    <source>
        <dbReference type="ARBA" id="ARBA00022989"/>
    </source>
</evidence>
<feature type="transmembrane region" description="Helical" evidence="6">
    <location>
        <begin position="487"/>
        <end position="507"/>
    </location>
</feature>
<evidence type="ECO:0000259" key="7">
    <source>
        <dbReference type="Pfam" id="PF02687"/>
    </source>
</evidence>
<feature type="domain" description="ABC3 transporter permease C-terminal" evidence="7">
    <location>
        <begin position="268"/>
        <end position="385"/>
    </location>
</feature>
<protein>
    <submittedName>
        <fullName evidence="8">FtsX-like permease family protein</fullName>
    </submittedName>
</protein>
<feature type="transmembrane region" description="Helical" evidence="6">
    <location>
        <begin position="701"/>
        <end position="720"/>
    </location>
</feature>
<accession>A0ABW6SK07</accession>
<feature type="transmembrane region" description="Helical" evidence="6">
    <location>
        <begin position="751"/>
        <end position="776"/>
    </location>
</feature>
<dbReference type="Proteomes" id="UP001602013">
    <property type="component" value="Unassembled WGS sequence"/>
</dbReference>
<dbReference type="RefSeq" id="WP_387409336.1">
    <property type="nucleotide sequence ID" value="NZ_JBIASD010000003.1"/>
</dbReference>
<dbReference type="InterPro" id="IPR038766">
    <property type="entry name" value="Membrane_comp_ABC_pdt"/>
</dbReference>
<dbReference type="PANTHER" id="PTHR30287">
    <property type="entry name" value="MEMBRANE COMPONENT OF PREDICTED ABC SUPERFAMILY METABOLITE UPTAKE TRANSPORTER"/>
    <property type="match status" value="1"/>
</dbReference>
<feature type="transmembrane region" description="Helical" evidence="6">
    <location>
        <begin position="440"/>
        <end position="466"/>
    </location>
</feature>
<dbReference type="InterPro" id="IPR003838">
    <property type="entry name" value="ABC3_permease_C"/>
</dbReference>
<feature type="transmembrane region" description="Helical" evidence="6">
    <location>
        <begin position="315"/>
        <end position="337"/>
    </location>
</feature>
<proteinExistence type="predicted"/>
<feature type="transmembrane region" description="Helical" evidence="6">
    <location>
        <begin position="406"/>
        <end position="428"/>
    </location>
</feature>
<evidence type="ECO:0000256" key="5">
    <source>
        <dbReference type="ARBA" id="ARBA00023136"/>
    </source>
</evidence>
<feature type="domain" description="ABC3 transporter permease C-terminal" evidence="7">
    <location>
        <begin position="702"/>
        <end position="814"/>
    </location>
</feature>
<evidence type="ECO:0000313" key="8">
    <source>
        <dbReference type="EMBL" id="MFF3665223.1"/>
    </source>
</evidence>
<evidence type="ECO:0000256" key="3">
    <source>
        <dbReference type="ARBA" id="ARBA00022692"/>
    </source>
</evidence>
<feature type="transmembrane region" description="Helical" evidence="6">
    <location>
        <begin position="357"/>
        <end position="375"/>
    </location>
</feature>
<name>A0ABW6SK07_9ACTN</name>
<dbReference type="Pfam" id="PF02687">
    <property type="entry name" value="FtsX"/>
    <property type="match status" value="2"/>
</dbReference>
<dbReference type="PANTHER" id="PTHR30287:SF1">
    <property type="entry name" value="INNER MEMBRANE PROTEIN"/>
    <property type="match status" value="1"/>
</dbReference>
<evidence type="ECO:0000256" key="1">
    <source>
        <dbReference type="ARBA" id="ARBA00004651"/>
    </source>
</evidence>
<feature type="transmembrane region" description="Helical" evidence="6">
    <location>
        <begin position="788"/>
        <end position="807"/>
    </location>
</feature>
<keyword evidence="4 6" id="KW-1133">Transmembrane helix</keyword>
<evidence type="ECO:0000256" key="2">
    <source>
        <dbReference type="ARBA" id="ARBA00022475"/>
    </source>
</evidence>
<comment type="subcellular location">
    <subcellularLocation>
        <location evidence="1">Cell membrane</location>
        <topology evidence="1">Multi-pass membrane protein</topology>
    </subcellularLocation>
</comment>
<keyword evidence="9" id="KW-1185">Reference proteome</keyword>
<comment type="caution">
    <text evidence="8">The sequence shown here is derived from an EMBL/GenBank/DDBJ whole genome shotgun (WGS) entry which is preliminary data.</text>
</comment>
<sequence length="825" mass="84574">MFGFALQTMRSRKAGFAGAFFALLCAAALVCACGALLETGLRGQIRPERYMGAPMLVAGDQNVREMIKKEKGDGEVKTKVKAKPLSERAWVPASLADRLAGVPGVRSVVAEVTFPVHSGGATFTGHGWESAALTPFTLRAGRAPGAAREVVADAASGLAVGARLTVEAAGEYRVVGVTAEALDSQATLFFGTAEARRLAGLLGGRAADSVSAIGVFPKGDVTAVSAGVNAVLKGTNTLAYTGDDRGTVEFLAAENARIKLISLGGALGGTSLLVAILVVVGTFALSIQQRQREIALLRAVAATPRQIRKMLGGEALLIGLVAGVPGSALGVGLAFWLRSRFVDLGAMPSNLDLVLSPFPVFAALGATLLAAWAAARISARRTVRIRPVEALGEAALRRAGLPKGRLAAGLLCLAAAVTLTLVLSTLSIEAASSPVTMLTALVWTTAIALLGPVIAKVAVTVLGAPMRAFRVGGHLAAANLRTSTGRLAAVVTPLSLMVAMACTILFVQTTMGHAAQEQARAGTRADYVLGPRVSEAAADSVRKVPGVVAVTEVLRTSVRVGLTRYGAQAVTPEGLASTMDLDVRKGSVDRMGAGTLAVSETAAEGLGVSVGDPVALTLGDGTPATLTVAAVYSRGLGFADLTLPHDLVAAHVDDPLARTVLVAAPSVDRAALAAPLRDRPGMGVLDRVEATAAPANAEVNYVAMGLIIAFTAIAVVNTLAMATSDRAREFALLRLVGTTRRQIMRMLRWETFVAVLVSAALGTGVALVTLTAFSTGMTGSATPYMPPVTYLAVVAAAAALALVATVVPARLVLRDRPADVIGARE</sequence>
<feature type="transmembrane region" description="Helical" evidence="6">
    <location>
        <begin position="260"/>
        <end position="285"/>
    </location>
</feature>
<evidence type="ECO:0000313" key="9">
    <source>
        <dbReference type="Proteomes" id="UP001602013"/>
    </source>
</evidence>
<dbReference type="EMBL" id="JBIASD010000003">
    <property type="protein sequence ID" value="MFF3665223.1"/>
    <property type="molecule type" value="Genomic_DNA"/>
</dbReference>
<keyword evidence="3 6" id="KW-0812">Transmembrane</keyword>
<reference evidence="8 9" key="1">
    <citation type="submission" date="2024-10" db="EMBL/GenBank/DDBJ databases">
        <title>The Natural Products Discovery Center: Release of the First 8490 Sequenced Strains for Exploring Actinobacteria Biosynthetic Diversity.</title>
        <authorList>
            <person name="Kalkreuter E."/>
            <person name="Kautsar S.A."/>
            <person name="Yang D."/>
            <person name="Bader C.D."/>
            <person name="Teijaro C.N."/>
            <person name="Fluegel L."/>
            <person name="Davis C.M."/>
            <person name="Simpson J.R."/>
            <person name="Lauterbach L."/>
            <person name="Steele A.D."/>
            <person name="Gui C."/>
            <person name="Meng S."/>
            <person name="Li G."/>
            <person name="Viehrig K."/>
            <person name="Ye F."/>
            <person name="Su P."/>
            <person name="Kiefer A.F."/>
            <person name="Nichols A."/>
            <person name="Cepeda A.J."/>
            <person name="Yan W."/>
            <person name="Fan B."/>
            <person name="Jiang Y."/>
            <person name="Adhikari A."/>
            <person name="Zheng C.-J."/>
            <person name="Schuster L."/>
            <person name="Cowan T.M."/>
            <person name="Smanski M.J."/>
            <person name="Chevrette M.G."/>
            <person name="De Carvalho L.P.S."/>
            <person name="Shen B."/>
        </authorList>
    </citation>
    <scope>NUCLEOTIDE SEQUENCE [LARGE SCALE GENOMIC DNA]</scope>
    <source>
        <strain evidence="8 9">NPDC002173</strain>
    </source>
</reference>